<accession>A0A2K1JPX0</accession>
<gene>
    <name evidence="1" type="ORF">PHYPA_015971</name>
</gene>
<evidence type="ECO:0000313" key="1">
    <source>
        <dbReference type="EMBL" id="PNR43590.1"/>
    </source>
</evidence>
<evidence type="ECO:0000313" key="2">
    <source>
        <dbReference type="EnsemblPlants" id="PAC:32972659.CDS.1"/>
    </source>
</evidence>
<proteinExistence type="predicted"/>
<dbReference type="AlphaFoldDB" id="A0A2K1JPX0"/>
<protein>
    <submittedName>
        <fullName evidence="1 2">Uncharacterized protein</fullName>
    </submittedName>
</protein>
<sequence>MRARRERDGIPFSAFWLRSSVVSVLISLISDTRLIEPHDINLIFLGCGPIRQLAARASARRLGIALPPRLAQPSPSIPGGTQMKCEIGSIAQLVKLVKACFSKCSALFQRRG</sequence>
<reference evidence="2" key="3">
    <citation type="submission" date="2020-12" db="UniProtKB">
        <authorList>
            <consortium name="EnsemblPlants"/>
        </authorList>
    </citation>
    <scope>IDENTIFICATION</scope>
</reference>
<dbReference type="Gramene" id="Pp3c12_8290V3.1">
    <property type="protein sequence ID" value="PAC:32973603.CDS.1"/>
    <property type="gene ID" value="Pp3c12_8290"/>
</dbReference>
<dbReference type="PANTHER" id="PTHR35631">
    <property type="entry name" value="OS08G0114150 PROTEIN"/>
    <property type="match status" value="1"/>
</dbReference>
<reference evidence="1 3" key="1">
    <citation type="journal article" date="2008" name="Science">
        <title>The Physcomitrella genome reveals evolutionary insights into the conquest of land by plants.</title>
        <authorList>
            <person name="Rensing S."/>
            <person name="Lang D."/>
            <person name="Zimmer A."/>
            <person name="Terry A."/>
            <person name="Salamov A."/>
            <person name="Shapiro H."/>
            <person name="Nishiyama T."/>
            <person name="Perroud P.-F."/>
            <person name="Lindquist E."/>
            <person name="Kamisugi Y."/>
            <person name="Tanahashi T."/>
            <person name="Sakakibara K."/>
            <person name="Fujita T."/>
            <person name="Oishi K."/>
            <person name="Shin-I T."/>
            <person name="Kuroki Y."/>
            <person name="Toyoda A."/>
            <person name="Suzuki Y."/>
            <person name="Hashimoto A."/>
            <person name="Yamaguchi K."/>
            <person name="Sugano A."/>
            <person name="Kohara Y."/>
            <person name="Fujiyama A."/>
            <person name="Anterola A."/>
            <person name="Aoki S."/>
            <person name="Ashton N."/>
            <person name="Barbazuk W.B."/>
            <person name="Barker E."/>
            <person name="Bennetzen J."/>
            <person name="Bezanilla M."/>
            <person name="Blankenship R."/>
            <person name="Cho S.H."/>
            <person name="Dutcher S."/>
            <person name="Estelle M."/>
            <person name="Fawcett J.A."/>
            <person name="Gundlach H."/>
            <person name="Hanada K."/>
            <person name="Heyl A."/>
            <person name="Hicks K.A."/>
            <person name="Hugh J."/>
            <person name="Lohr M."/>
            <person name="Mayer K."/>
            <person name="Melkozernov A."/>
            <person name="Murata T."/>
            <person name="Nelson D."/>
            <person name="Pils B."/>
            <person name="Prigge M."/>
            <person name="Reiss B."/>
            <person name="Renner T."/>
            <person name="Rombauts S."/>
            <person name="Rushton P."/>
            <person name="Sanderfoot A."/>
            <person name="Schween G."/>
            <person name="Shiu S.-H."/>
            <person name="Stueber K."/>
            <person name="Theodoulou F.L."/>
            <person name="Tu H."/>
            <person name="Van de Peer Y."/>
            <person name="Verrier P.J."/>
            <person name="Waters E."/>
            <person name="Wood A."/>
            <person name="Yang L."/>
            <person name="Cove D."/>
            <person name="Cuming A."/>
            <person name="Hasebe M."/>
            <person name="Lucas S."/>
            <person name="Mishler D.B."/>
            <person name="Reski R."/>
            <person name="Grigoriev I."/>
            <person name="Quatrano R.S."/>
            <person name="Boore J.L."/>
        </authorList>
    </citation>
    <scope>NUCLEOTIDE SEQUENCE [LARGE SCALE GENOMIC DNA]</scope>
    <source>
        <strain evidence="2 3">cv. Gransden 2004</strain>
    </source>
</reference>
<dbReference type="Gramene" id="Pp3c12_8281V3.1">
    <property type="protein sequence ID" value="PAC:32974404.CDS.1"/>
    <property type="gene ID" value="Pp3c12_8281"/>
</dbReference>
<dbReference type="EnsemblPlants" id="Pp3c12_8281V3.1">
    <property type="protein sequence ID" value="PAC:32974404.CDS.1"/>
    <property type="gene ID" value="Pp3c12_8281"/>
</dbReference>
<keyword evidence="3" id="KW-1185">Reference proteome</keyword>
<organism evidence="1">
    <name type="scientific">Physcomitrium patens</name>
    <name type="common">Spreading-leaved earth moss</name>
    <name type="synonym">Physcomitrella patens</name>
    <dbReference type="NCBI Taxonomy" id="3218"/>
    <lineage>
        <taxon>Eukaryota</taxon>
        <taxon>Viridiplantae</taxon>
        <taxon>Streptophyta</taxon>
        <taxon>Embryophyta</taxon>
        <taxon>Bryophyta</taxon>
        <taxon>Bryophytina</taxon>
        <taxon>Bryopsida</taxon>
        <taxon>Funariidae</taxon>
        <taxon>Funariales</taxon>
        <taxon>Funariaceae</taxon>
        <taxon>Physcomitrium</taxon>
    </lineage>
</organism>
<dbReference type="EnsemblPlants" id="Pp3c12_8280V3.1">
    <property type="protein sequence ID" value="PAC:32972659.CDS.1"/>
    <property type="gene ID" value="Pp3c12_8280"/>
</dbReference>
<dbReference type="Proteomes" id="UP000006727">
    <property type="component" value="Chromosome 12"/>
</dbReference>
<dbReference type="PANTHER" id="PTHR35631:SF15">
    <property type="entry name" value="OS08G0114175 PROTEIN"/>
    <property type="match status" value="1"/>
</dbReference>
<dbReference type="InParanoid" id="A0A2K1JPX0"/>
<name>A0A2K1JPX0_PHYPA</name>
<dbReference type="Gramene" id="Pp3c12_8280V3.1">
    <property type="protein sequence ID" value="PAC:32972659.CDS.1"/>
    <property type="gene ID" value="Pp3c12_8280"/>
</dbReference>
<dbReference type="EnsemblPlants" id="Pp3c12_8290V3.1">
    <property type="protein sequence ID" value="PAC:32973603.CDS.1"/>
    <property type="gene ID" value="Pp3c12_8290"/>
</dbReference>
<reference evidence="1 3" key="2">
    <citation type="journal article" date="2018" name="Plant J.">
        <title>The Physcomitrella patens chromosome-scale assembly reveals moss genome structure and evolution.</title>
        <authorList>
            <person name="Lang D."/>
            <person name="Ullrich K.K."/>
            <person name="Murat F."/>
            <person name="Fuchs J."/>
            <person name="Jenkins J."/>
            <person name="Haas F.B."/>
            <person name="Piednoel M."/>
            <person name="Gundlach H."/>
            <person name="Van Bel M."/>
            <person name="Meyberg R."/>
            <person name="Vives C."/>
            <person name="Morata J."/>
            <person name="Symeonidi A."/>
            <person name="Hiss M."/>
            <person name="Muchero W."/>
            <person name="Kamisugi Y."/>
            <person name="Saleh O."/>
            <person name="Blanc G."/>
            <person name="Decker E.L."/>
            <person name="van Gessel N."/>
            <person name="Grimwood J."/>
            <person name="Hayes R.D."/>
            <person name="Graham S.W."/>
            <person name="Gunter L.E."/>
            <person name="McDaniel S.F."/>
            <person name="Hoernstein S.N.W."/>
            <person name="Larsson A."/>
            <person name="Li F.W."/>
            <person name="Perroud P.F."/>
            <person name="Phillips J."/>
            <person name="Ranjan P."/>
            <person name="Rokshar D.S."/>
            <person name="Rothfels C.J."/>
            <person name="Schneider L."/>
            <person name="Shu S."/>
            <person name="Stevenson D.W."/>
            <person name="Thummler F."/>
            <person name="Tillich M."/>
            <person name="Villarreal Aguilar J.C."/>
            <person name="Widiez T."/>
            <person name="Wong G.K."/>
            <person name="Wymore A."/>
            <person name="Zhang Y."/>
            <person name="Zimmer A.D."/>
            <person name="Quatrano R.S."/>
            <person name="Mayer K.F.X."/>
            <person name="Goodstein D."/>
            <person name="Casacuberta J.M."/>
            <person name="Vandepoele K."/>
            <person name="Reski R."/>
            <person name="Cuming A.C."/>
            <person name="Tuskan G.A."/>
            <person name="Maumus F."/>
            <person name="Salse J."/>
            <person name="Schmutz J."/>
            <person name="Rensing S.A."/>
        </authorList>
    </citation>
    <scope>NUCLEOTIDE SEQUENCE [LARGE SCALE GENOMIC DNA]</scope>
    <source>
        <strain evidence="2 3">cv. Gransden 2004</strain>
    </source>
</reference>
<evidence type="ECO:0000313" key="3">
    <source>
        <dbReference type="Proteomes" id="UP000006727"/>
    </source>
</evidence>
<dbReference type="EMBL" id="ABEU02000012">
    <property type="protein sequence ID" value="PNR43590.1"/>
    <property type="molecule type" value="Genomic_DNA"/>
</dbReference>